<evidence type="ECO:0000313" key="1">
    <source>
        <dbReference type="EMBL" id="GBM54150.1"/>
    </source>
</evidence>
<comment type="caution">
    <text evidence="1">The sequence shown here is derived from an EMBL/GenBank/DDBJ whole genome shotgun (WGS) entry which is preliminary data.</text>
</comment>
<reference evidence="1 2" key="1">
    <citation type="journal article" date="2019" name="Sci. Rep.">
        <title>Orb-weaving spider Araneus ventricosus genome elucidates the spidroin gene catalogue.</title>
        <authorList>
            <person name="Kono N."/>
            <person name="Nakamura H."/>
            <person name="Ohtoshi R."/>
            <person name="Moran D.A.P."/>
            <person name="Shinohara A."/>
            <person name="Yoshida Y."/>
            <person name="Fujiwara M."/>
            <person name="Mori M."/>
            <person name="Tomita M."/>
            <person name="Arakawa K."/>
        </authorList>
    </citation>
    <scope>NUCLEOTIDE SEQUENCE [LARGE SCALE GENOMIC DNA]</scope>
</reference>
<dbReference type="AlphaFoldDB" id="A0A4Y2GKJ9"/>
<gene>
    <name evidence="1" type="ORF">AVEN_67259_1</name>
</gene>
<accession>A0A4Y2GKJ9</accession>
<dbReference type="Proteomes" id="UP000499080">
    <property type="component" value="Unassembled WGS sequence"/>
</dbReference>
<proteinExistence type="predicted"/>
<organism evidence="1 2">
    <name type="scientific">Araneus ventricosus</name>
    <name type="common">Orbweaver spider</name>
    <name type="synonym">Epeira ventricosa</name>
    <dbReference type="NCBI Taxonomy" id="182803"/>
    <lineage>
        <taxon>Eukaryota</taxon>
        <taxon>Metazoa</taxon>
        <taxon>Ecdysozoa</taxon>
        <taxon>Arthropoda</taxon>
        <taxon>Chelicerata</taxon>
        <taxon>Arachnida</taxon>
        <taxon>Araneae</taxon>
        <taxon>Araneomorphae</taxon>
        <taxon>Entelegynae</taxon>
        <taxon>Araneoidea</taxon>
        <taxon>Araneidae</taxon>
        <taxon>Araneus</taxon>
    </lineage>
</organism>
<sequence>MASFPYGIFSISSLSEGDFSSKTQNLMFARSSKDDNSKSDDCKILFVRNDLQLTPTVPEMNSRWLCVFLISAVNIQKRYFPSNEHLREFLRPFREFIDSTL</sequence>
<name>A0A4Y2GKJ9_ARAVE</name>
<evidence type="ECO:0000313" key="2">
    <source>
        <dbReference type="Proteomes" id="UP000499080"/>
    </source>
</evidence>
<protein>
    <submittedName>
        <fullName evidence="1">Uncharacterized protein</fullName>
    </submittedName>
</protein>
<keyword evidence="2" id="KW-1185">Reference proteome</keyword>
<dbReference type="EMBL" id="BGPR01001446">
    <property type="protein sequence ID" value="GBM54150.1"/>
    <property type="molecule type" value="Genomic_DNA"/>
</dbReference>